<feature type="transmembrane region" description="Helical" evidence="2">
    <location>
        <begin position="177"/>
        <end position="199"/>
    </location>
</feature>
<evidence type="ECO:0000256" key="2">
    <source>
        <dbReference type="SAM" id="Phobius"/>
    </source>
</evidence>
<name>A0ABW2RNY9_9BACL</name>
<feature type="chain" id="PRO_5047501554" evidence="3">
    <location>
        <begin position="30"/>
        <end position="715"/>
    </location>
</feature>
<keyword evidence="3" id="KW-0732">Signal</keyword>
<feature type="signal peptide" evidence="3">
    <location>
        <begin position="1"/>
        <end position="29"/>
    </location>
</feature>
<dbReference type="RefSeq" id="WP_379866780.1">
    <property type="nucleotide sequence ID" value="NZ_JBHTBW010000058.1"/>
</dbReference>
<sequence length="715" mass="78419">MNKMFFRCFSAIALIFFLFSFILPITVLAEGYNAPDPYKPPDPYKAPDIYNAPDPYKAPDNIYKAPDPYQAPDLDSADPNHKGKGHTAPDQDNRPWYKKLFDKGKSLVHTVSEGLHQAWEWTKENKEYIISGLVLAAGVACLFIPGLQGVGASILIGWATSFGFSLALNGGKIDKHTFMEAAIGGLLGIVSMGLAGGITKGLASAFGQKAITALAGSRILGPVLNGAGKLISKMPGPIQKVFSKMGFVTAVEGAGTSMVDDLLHGKKIDWKKAALSGLAGAAVVGGVNFVTPYAKPLVDKTVSAFKGATKPIVAKMSPVLKNLDECLAYQQAPGPFASIAMLQKDGCDVSGMFSGKSDDASQVAGSGKGNASKPVEISNEKIRQVFADLPEEHVDQLNQLVRSAEAEKGLQRLMDISGDTSVINKIKESIIKDSASAKYLADDLEKLSSLDNQAIEEMQNRIDIAAKKIKSDLDGSLVDDALDTMYSSPETYLSFARASYFEKVGPKPNLVTEHLLKQGYTEADLKKIAKLVHTPTLSYSPEEIAFMEKVRLSLPKPKEGFKVITEYDKGKYIKGEYKQFKGFWGDAKFYGGQDRETFIYDHLRLDYPGTYHLANESKHTWAIRFEPPKDLAKKDVPFMFDVPKITDLRWFDNLPSNPFSGSGFLTARDGSLLPEYKFEDWQDFKVGEQIGFFDEKGVFQPKYSYDGKGWVEIKK</sequence>
<proteinExistence type="predicted"/>
<feature type="region of interest" description="Disordered" evidence="1">
    <location>
        <begin position="73"/>
        <end position="95"/>
    </location>
</feature>
<accession>A0ABW2RNY9</accession>
<feature type="transmembrane region" description="Helical" evidence="2">
    <location>
        <begin position="273"/>
        <end position="294"/>
    </location>
</feature>
<keyword evidence="2" id="KW-0472">Membrane</keyword>
<evidence type="ECO:0000313" key="4">
    <source>
        <dbReference type="EMBL" id="MFC7442722.1"/>
    </source>
</evidence>
<dbReference type="EMBL" id="JBHTBW010000058">
    <property type="protein sequence ID" value="MFC7442722.1"/>
    <property type="molecule type" value="Genomic_DNA"/>
</dbReference>
<organism evidence="4 5">
    <name type="scientific">Laceyella putida</name>
    <dbReference type="NCBI Taxonomy" id="110101"/>
    <lineage>
        <taxon>Bacteria</taxon>
        <taxon>Bacillati</taxon>
        <taxon>Bacillota</taxon>
        <taxon>Bacilli</taxon>
        <taxon>Bacillales</taxon>
        <taxon>Thermoactinomycetaceae</taxon>
        <taxon>Laceyella</taxon>
    </lineage>
</organism>
<dbReference type="Proteomes" id="UP001596500">
    <property type="component" value="Unassembled WGS sequence"/>
</dbReference>
<keyword evidence="2" id="KW-1133">Transmembrane helix</keyword>
<comment type="caution">
    <text evidence="4">The sequence shown here is derived from an EMBL/GenBank/DDBJ whole genome shotgun (WGS) entry which is preliminary data.</text>
</comment>
<protein>
    <submittedName>
        <fullName evidence="4">Uncharacterized protein</fullName>
    </submittedName>
</protein>
<feature type="transmembrane region" description="Helical" evidence="2">
    <location>
        <begin position="128"/>
        <end position="147"/>
    </location>
</feature>
<gene>
    <name evidence="4" type="ORF">ACFQNG_16740</name>
</gene>
<evidence type="ECO:0000256" key="3">
    <source>
        <dbReference type="SAM" id="SignalP"/>
    </source>
</evidence>
<reference evidence="5" key="1">
    <citation type="journal article" date="2019" name="Int. J. Syst. Evol. Microbiol.">
        <title>The Global Catalogue of Microorganisms (GCM) 10K type strain sequencing project: providing services to taxonomists for standard genome sequencing and annotation.</title>
        <authorList>
            <consortium name="The Broad Institute Genomics Platform"/>
            <consortium name="The Broad Institute Genome Sequencing Center for Infectious Disease"/>
            <person name="Wu L."/>
            <person name="Ma J."/>
        </authorList>
    </citation>
    <scope>NUCLEOTIDE SEQUENCE [LARGE SCALE GENOMIC DNA]</scope>
    <source>
        <strain evidence="5">CGMCC 1.12942</strain>
    </source>
</reference>
<evidence type="ECO:0000313" key="5">
    <source>
        <dbReference type="Proteomes" id="UP001596500"/>
    </source>
</evidence>
<evidence type="ECO:0000256" key="1">
    <source>
        <dbReference type="SAM" id="MobiDB-lite"/>
    </source>
</evidence>
<feature type="transmembrane region" description="Helical" evidence="2">
    <location>
        <begin position="154"/>
        <end position="171"/>
    </location>
</feature>
<keyword evidence="2" id="KW-0812">Transmembrane</keyword>
<keyword evidence="5" id="KW-1185">Reference proteome</keyword>